<sequence length="129" mass="14640">MILKEVKDYLKSRIDCPQWYVGKRFEDEEYSITVYPTQGPAPRIPIGGLGKSRYGTKAVSVLVHWGTSYTPAEQKAQEVYDCLFGQNGSIGRNEVIMFDMRTSEPVGVGTDSKGYYEFVINFVVYYKKG</sequence>
<dbReference type="KEGG" id="bpro:PMF13cell1_05591"/>
<reference evidence="1 2" key="1">
    <citation type="submission" date="2019-01" db="EMBL/GenBank/DDBJ databases">
        <title>PMF-metabolizing Aryl O-demethylase.</title>
        <authorList>
            <person name="Kim M."/>
        </authorList>
    </citation>
    <scope>NUCLEOTIDE SEQUENCE [LARGE SCALE GENOMIC DNA]</scope>
    <source>
        <strain evidence="1 2">PMF1</strain>
    </source>
</reference>
<proteinExistence type="predicted"/>
<dbReference type="InterPro" id="IPR024411">
    <property type="entry name" value="Tail_terminator_phage"/>
</dbReference>
<dbReference type="Pfam" id="PF12691">
    <property type="entry name" value="Phage_tail_terminator_6"/>
    <property type="match status" value="1"/>
</dbReference>
<evidence type="ECO:0000313" key="1">
    <source>
        <dbReference type="EMBL" id="QBE99995.1"/>
    </source>
</evidence>
<name>A0A4P6M724_9FIRM</name>
<dbReference type="Proteomes" id="UP000289794">
    <property type="component" value="Chromosome"/>
</dbReference>
<dbReference type="EMBL" id="CP035945">
    <property type="protein sequence ID" value="QBE99995.1"/>
    <property type="molecule type" value="Genomic_DNA"/>
</dbReference>
<evidence type="ECO:0008006" key="3">
    <source>
        <dbReference type="Google" id="ProtNLM"/>
    </source>
</evidence>
<organism evidence="1 2">
    <name type="scientific">Blautia producta</name>
    <dbReference type="NCBI Taxonomy" id="33035"/>
    <lineage>
        <taxon>Bacteria</taxon>
        <taxon>Bacillati</taxon>
        <taxon>Bacillota</taxon>
        <taxon>Clostridia</taxon>
        <taxon>Lachnospirales</taxon>
        <taxon>Lachnospiraceae</taxon>
        <taxon>Blautia</taxon>
    </lineage>
</organism>
<accession>A0A4P6M724</accession>
<protein>
    <recommendedName>
        <fullName evidence="3">DUF3168 domain-containing protein</fullName>
    </recommendedName>
</protein>
<evidence type="ECO:0000313" key="2">
    <source>
        <dbReference type="Proteomes" id="UP000289794"/>
    </source>
</evidence>
<dbReference type="AlphaFoldDB" id="A0A4P6M724"/>
<dbReference type="RefSeq" id="WP_130182883.1">
    <property type="nucleotide sequence ID" value="NZ_CP035945.1"/>
</dbReference>
<gene>
    <name evidence="1" type="ORF">PMF13cell1_05591</name>
</gene>